<keyword evidence="2" id="KW-0328">Glycosyltransferase</keyword>
<organism evidence="2 3">
    <name type="scientific">Lapidilactobacillus mulanensis</name>
    <dbReference type="NCBI Taxonomy" id="2485999"/>
    <lineage>
        <taxon>Bacteria</taxon>
        <taxon>Bacillati</taxon>
        <taxon>Bacillota</taxon>
        <taxon>Bacilli</taxon>
        <taxon>Lactobacillales</taxon>
        <taxon>Lactobacillaceae</taxon>
        <taxon>Lapidilactobacillus</taxon>
    </lineage>
</organism>
<dbReference type="RefSeq" id="WP_125576653.1">
    <property type="nucleotide sequence ID" value="NZ_JBHTOF010000032.1"/>
</dbReference>
<dbReference type="Gene3D" id="3.40.50.2000">
    <property type="entry name" value="Glycogen Phosphorylase B"/>
    <property type="match status" value="2"/>
</dbReference>
<sequence>MNIAFVTPFLSGQGGTETVLIKVLNYLTQNTTNNHYQLVLTEGSQHKQWLQRLDRRVEIVQNPTRNPIIVRSFTRHYMANTTAELVICLGSRPIFVAAQIRRRMQRPYKIVSWIHSTLSNVTWFDTNSLKDADAHLAISGGIAEQMRGFDIPADQIYTIYNPVTPAQQLIARSHDNEPKHFIFIGRIQYRGQKNLKSLLGALQNLHGNWVIDFYGAGSGLNKCKAFIKRHPQLKSRVRWHGWVTDPWPQIQTADALLLSSKFEGLPMVLLEAMSHGVPCIAADCPTGPADIIEEGRTGFLYPLEDSGKLHRALKQVVQDDPFVDERVVQASIDRFYDQNYFTHLQAALVKIAQA</sequence>
<feature type="domain" description="Glycosyltransferase subfamily 4-like N-terminal" evidence="1">
    <location>
        <begin position="14"/>
        <end position="165"/>
    </location>
</feature>
<dbReference type="Pfam" id="PF13692">
    <property type="entry name" value="Glyco_trans_1_4"/>
    <property type="match status" value="1"/>
</dbReference>
<dbReference type="Pfam" id="PF13439">
    <property type="entry name" value="Glyco_transf_4"/>
    <property type="match status" value="1"/>
</dbReference>
<dbReference type="Proteomes" id="UP001597244">
    <property type="component" value="Unassembled WGS sequence"/>
</dbReference>
<gene>
    <name evidence="2" type="ORF">ACFQ4L_04795</name>
</gene>
<dbReference type="EMBL" id="JBHTOF010000032">
    <property type="protein sequence ID" value="MFD1465411.1"/>
    <property type="molecule type" value="Genomic_DNA"/>
</dbReference>
<keyword evidence="2" id="KW-0808">Transferase</keyword>
<dbReference type="GO" id="GO:0016757">
    <property type="term" value="F:glycosyltransferase activity"/>
    <property type="evidence" value="ECO:0007669"/>
    <property type="project" value="UniProtKB-KW"/>
</dbReference>
<dbReference type="CDD" id="cd03811">
    <property type="entry name" value="GT4_GT28_WabH-like"/>
    <property type="match status" value="1"/>
</dbReference>
<dbReference type="InterPro" id="IPR028098">
    <property type="entry name" value="Glyco_trans_4-like_N"/>
</dbReference>
<name>A0ABW4DPS6_9LACO</name>
<reference evidence="3" key="1">
    <citation type="journal article" date="2019" name="Int. J. Syst. Evol. Microbiol.">
        <title>The Global Catalogue of Microorganisms (GCM) 10K type strain sequencing project: providing services to taxonomists for standard genome sequencing and annotation.</title>
        <authorList>
            <consortium name="The Broad Institute Genomics Platform"/>
            <consortium name="The Broad Institute Genome Sequencing Center for Infectious Disease"/>
            <person name="Wu L."/>
            <person name="Ma J."/>
        </authorList>
    </citation>
    <scope>NUCLEOTIDE SEQUENCE [LARGE SCALE GENOMIC DNA]</scope>
    <source>
        <strain evidence="3">CCM 8951</strain>
    </source>
</reference>
<dbReference type="PANTHER" id="PTHR12526:SF630">
    <property type="entry name" value="GLYCOSYLTRANSFERASE"/>
    <property type="match status" value="1"/>
</dbReference>
<keyword evidence="3" id="KW-1185">Reference proteome</keyword>
<dbReference type="EC" id="2.4.-.-" evidence="2"/>
<protein>
    <submittedName>
        <fullName evidence="2">Glycosyltransferase</fullName>
        <ecNumber evidence="2">2.4.-.-</ecNumber>
    </submittedName>
</protein>
<evidence type="ECO:0000259" key="1">
    <source>
        <dbReference type="Pfam" id="PF13439"/>
    </source>
</evidence>
<accession>A0ABW4DPS6</accession>
<proteinExistence type="predicted"/>
<evidence type="ECO:0000313" key="3">
    <source>
        <dbReference type="Proteomes" id="UP001597244"/>
    </source>
</evidence>
<dbReference type="PANTHER" id="PTHR12526">
    <property type="entry name" value="GLYCOSYLTRANSFERASE"/>
    <property type="match status" value="1"/>
</dbReference>
<dbReference type="SUPFAM" id="SSF53756">
    <property type="entry name" value="UDP-Glycosyltransferase/glycogen phosphorylase"/>
    <property type="match status" value="1"/>
</dbReference>
<evidence type="ECO:0000313" key="2">
    <source>
        <dbReference type="EMBL" id="MFD1465411.1"/>
    </source>
</evidence>
<comment type="caution">
    <text evidence="2">The sequence shown here is derived from an EMBL/GenBank/DDBJ whole genome shotgun (WGS) entry which is preliminary data.</text>
</comment>